<reference evidence="2 3" key="2">
    <citation type="submission" date="2018-06" db="EMBL/GenBank/DDBJ databases">
        <title>Metagenomic assembly of (sub)arctic Cyanobacteria and their associated microbiome from non-axenic cultures.</title>
        <authorList>
            <person name="Baurain D."/>
        </authorList>
    </citation>
    <scope>NUCLEOTIDE SEQUENCE [LARGE SCALE GENOMIC DNA]</scope>
    <source>
        <strain evidence="2">ULC129bin1</strain>
    </source>
</reference>
<feature type="region of interest" description="Disordered" evidence="1">
    <location>
        <begin position="116"/>
        <end position="148"/>
    </location>
</feature>
<dbReference type="AlphaFoldDB" id="A0A2W4WL62"/>
<gene>
    <name evidence="2" type="ORF">DCF25_01240</name>
</gene>
<accession>A0A2W4WL62</accession>
<comment type="caution">
    <text evidence="2">The sequence shown here is derived from an EMBL/GenBank/DDBJ whole genome shotgun (WGS) entry which is preliminary data.</text>
</comment>
<evidence type="ECO:0000313" key="3">
    <source>
        <dbReference type="Proteomes" id="UP000249354"/>
    </source>
</evidence>
<evidence type="ECO:0000256" key="1">
    <source>
        <dbReference type="SAM" id="MobiDB-lite"/>
    </source>
</evidence>
<sequence>MLSFSRLSLAVSVSAATLVSTIGSALLPIRAMAQSRLPACPPPVAQEYLLLVRGENETERRQIAAALPADNTVLVCQYLDEVLVRAGGFTSLETANAWATYMVTVEGYESFVSKPTDGAAQTNPSSTAQNAVQTSAQTPAGQSVRSSTGGAGIYQPLRLGAGYAVLVNYGDRPEIADTVSQVVRPVGLAVYRGQAYLLADYTSDADSAAATLQRLIDAQTTAIVVDAQEVVRMTPAVARF</sequence>
<feature type="compositionally biased region" description="Polar residues" evidence="1">
    <location>
        <begin position="119"/>
        <end position="148"/>
    </location>
</feature>
<dbReference type="EMBL" id="QBMC01000004">
    <property type="protein sequence ID" value="PZO23075.1"/>
    <property type="molecule type" value="Genomic_DNA"/>
</dbReference>
<protein>
    <submittedName>
        <fullName evidence="2">Uncharacterized protein</fullName>
    </submittedName>
</protein>
<name>A0A2W4WL62_9CYAN</name>
<proteinExistence type="predicted"/>
<organism evidence="2 3">
    <name type="scientific">Leptolyngbya foveolarum</name>
    <dbReference type="NCBI Taxonomy" id="47253"/>
    <lineage>
        <taxon>Bacteria</taxon>
        <taxon>Bacillati</taxon>
        <taxon>Cyanobacteriota</taxon>
        <taxon>Cyanophyceae</taxon>
        <taxon>Leptolyngbyales</taxon>
        <taxon>Leptolyngbyaceae</taxon>
        <taxon>Leptolyngbya group</taxon>
        <taxon>Leptolyngbya</taxon>
    </lineage>
</organism>
<reference evidence="3" key="1">
    <citation type="submission" date="2018-04" db="EMBL/GenBank/DDBJ databases">
        <authorList>
            <person name="Cornet L."/>
        </authorList>
    </citation>
    <scope>NUCLEOTIDE SEQUENCE [LARGE SCALE GENOMIC DNA]</scope>
</reference>
<evidence type="ECO:0000313" key="2">
    <source>
        <dbReference type="EMBL" id="PZO23075.1"/>
    </source>
</evidence>
<dbReference type="Proteomes" id="UP000249354">
    <property type="component" value="Unassembled WGS sequence"/>
</dbReference>